<feature type="transmembrane region" description="Helical" evidence="5">
    <location>
        <begin position="241"/>
        <end position="264"/>
    </location>
</feature>
<feature type="transmembrane region" description="Helical" evidence="5">
    <location>
        <begin position="322"/>
        <end position="340"/>
    </location>
</feature>
<feature type="transmembrane region" description="Helical" evidence="5">
    <location>
        <begin position="7"/>
        <end position="25"/>
    </location>
</feature>
<feature type="transmembrane region" description="Helical" evidence="5">
    <location>
        <begin position="388"/>
        <end position="405"/>
    </location>
</feature>
<feature type="domain" description="NFD4 C-terminal" evidence="7">
    <location>
        <begin position="309"/>
        <end position="514"/>
    </location>
</feature>
<accession>A0A8K0I534</accession>
<evidence type="ECO:0000259" key="7">
    <source>
        <dbReference type="Pfam" id="PF23262"/>
    </source>
</evidence>
<reference evidence="8" key="1">
    <citation type="journal article" date="2017" name="Gigascience">
        <title>The genome draft of coconut (Cocos nucifera).</title>
        <authorList>
            <person name="Xiao Y."/>
            <person name="Xu P."/>
            <person name="Fan H."/>
            <person name="Baudouin L."/>
            <person name="Xia W."/>
            <person name="Bocs S."/>
            <person name="Xu J."/>
            <person name="Li Q."/>
            <person name="Guo A."/>
            <person name="Zhou L."/>
            <person name="Li J."/>
            <person name="Wu Y."/>
            <person name="Ma Z."/>
            <person name="Armero A."/>
            <person name="Issali A.E."/>
            <person name="Liu N."/>
            <person name="Peng M."/>
            <person name="Yang Y."/>
        </authorList>
    </citation>
    <scope>NUCLEOTIDE SEQUENCE</scope>
    <source>
        <tissue evidence="8">Spear leaf of Hainan Tall coconut</tissue>
    </source>
</reference>
<feature type="transmembrane region" description="Helical" evidence="5">
    <location>
        <begin position="207"/>
        <end position="229"/>
    </location>
</feature>
<dbReference type="InterPro" id="IPR036259">
    <property type="entry name" value="MFS_trans_sf"/>
</dbReference>
<dbReference type="Gene3D" id="1.20.1250.20">
    <property type="entry name" value="MFS general substrate transporter like domains"/>
    <property type="match status" value="1"/>
</dbReference>
<reference evidence="8" key="2">
    <citation type="submission" date="2019-07" db="EMBL/GenBank/DDBJ databases">
        <authorList>
            <person name="Yang Y."/>
            <person name="Bocs S."/>
            <person name="Baudouin L."/>
        </authorList>
    </citation>
    <scope>NUCLEOTIDE SEQUENCE</scope>
    <source>
        <tissue evidence="8">Spear leaf of Hainan Tall coconut</tissue>
    </source>
</reference>
<evidence type="ECO:0000256" key="3">
    <source>
        <dbReference type="ARBA" id="ARBA00022989"/>
    </source>
</evidence>
<dbReference type="Proteomes" id="UP000797356">
    <property type="component" value="Chromosome 4"/>
</dbReference>
<evidence type="ECO:0000256" key="2">
    <source>
        <dbReference type="ARBA" id="ARBA00022692"/>
    </source>
</evidence>
<dbReference type="SUPFAM" id="SSF103473">
    <property type="entry name" value="MFS general substrate transporter"/>
    <property type="match status" value="2"/>
</dbReference>
<dbReference type="EMBL" id="CM017875">
    <property type="protein sequence ID" value="KAG1338110.1"/>
    <property type="molecule type" value="Genomic_DNA"/>
</dbReference>
<keyword evidence="2 5" id="KW-0812">Transmembrane</keyword>
<evidence type="ECO:0000313" key="8">
    <source>
        <dbReference type="EMBL" id="KAG1338110.1"/>
    </source>
</evidence>
<dbReference type="PANTHER" id="PTHR21576">
    <property type="entry name" value="UNCHARACTERIZED NODULIN-LIKE PROTEIN"/>
    <property type="match status" value="1"/>
</dbReference>
<dbReference type="Pfam" id="PF06813">
    <property type="entry name" value="Nodulin-like"/>
    <property type="match status" value="1"/>
</dbReference>
<name>A0A8K0I534_COCNU</name>
<keyword evidence="9" id="KW-1185">Reference proteome</keyword>
<feature type="transmembrane region" description="Helical" evidence="5">
    <location>
        <begin position="352"/>
        <end position="368"/>
    </location>
</feature>
<dbReference type="InterPro" id="IPR056555">
    <property type="entry name" value="NFD4_C"/>
</dbReference>
<comment type="subcellular location">
    <subcellularLocation>
        <location evidence="1">Membrane</location>
        <topology evidence="1">Multi-pass membrane protein</topology>
    </subcellularLocation>
</comment>
<evidence type="ECO:0000313" key="9">
    <source>
        <dbReference type="Proteomes" id="UP000797356"/>
    </source>
</evidence>
<evidence type="ECO:0000256" key="4">
    <source>
        <dbReference type="ARBA" id="ARBA00023136"/>
    </source>
</evidence>
<feature type="transmembrane region" description="Helical" evidence="5">
    <location>
        <begin position="111"/>
        <end position="132"/>
    </location>
</feature>
<feature type="transmembrane region" description="Helical" evidence="5">
    <location>
        <begin position="175"/>
        <end position="195"/>
    </location>
</feature>
<dbReference type="Pfam" id="PF23262">
    <property type="entry name" value="NFD4_C"/>
    <property type="match status" value="1"/>
</dbReference>
<keyword evidence="3 5" id="KW-1133">Transmembrane helix</keyword>
<evidence type="ECO:0000259" key="6">
    <source>
        <dbReference type="Pfam" id="PF06813"/>
    </source>
</evidence>
<feature type="transmembrane region" description="Helical" evidence="5">
    <location>
        <begin position="450"/>
        <end position="469"/>
    </location>
</feature>
<organism evidence="8 9">
    <name type="scientific">Cocos nucifera</name>
    <name type="common">Coconut palm</name>
    <dbReference type="NCBI Taxonomy" id="13894"/>
    <lineage>
        <taxon>Eukaryota</taxon>
        <taxon>Viridiplantae</taxon>
        <taxon>Streptophyta</taxon>
        <taxon>Embryophyta</taxon>
        <taxon>Tracheophyta</taxon>
        <taxon>Spermatophyta</taxon>
        <taxon>Magnoliopsida</taxon>
        <taxon>Liliopsida</taxon>
        <taxon>Arecaceae</taxon>
        <taxon>Arecoideae</taxon>
        <taxon>Cocoseae</taxon>
        <taxon>Attaleinae</taxon>
        <taxon>Cocos</taxon>
    </lineage>
</organism>
<feature type="transmembrane region" description="Helical" evidence="5">
    <location>
        <begin position="490"/>
        <end position="509"/>
    </location>
</feature>
<evidence type="ECO:0000256" key="5">
    <source>
        <dbReference type="SAM" id="Phobius"/>
    </source>
</evidence>
<dbReference type="GO" id="GO:0016020">
    <property type="term" value="C:membrane"/>
    <property type="evidence" value="ECO:0007669"/>
    <property type="project" value="UniProtKB-SubCell"/>
</dbReference>
<keyword evidence="4 5" id="KW-0472">Membrane</keyword>
<feature type="transmembrane region" description="Helical" evidence="5">
    <location>
        <begin position="77"/>
        <end position="99"/>
    </location>
</feature>
<dbReference type="AlphaFoldDB" id="A0A8K0I534"/>
<protein>
    <submittedName>
        <fullName evidence="8">Protein NUCLEAR FUSION DEFECTIVE 4</fullName>
    </submittedName>
</protein>
<proteinExistence type="predicted"/>
<dbReference type="PANTHER" id="PTHR21576:SF11">
    <property type="entry name" value="MAJOR FACILITATOR SUPERFAMILY PROTEIN"/>
    <property type="match status" value="1"/>
</dbReference>
<feature type="transmembrane region" description="Helical" evidence="5">
    <location>
        <begin position="138"/>
        <end position="159"/>
    </location>
</feature>
<feature type="domain" description="Nodulin-like" evidence="6">
    <location>
        <begin position="12"/>
        <end position="253"/>
    </location>
</feature>
<dbReference type="InterPro" id="IPR010658">
    <property type="entry name" value="Nodulin-like"/>
</dbReference>
<evidence type="ECO:0000256" key="1">
    <source>
        <dbReference type="ARBA" id="ARBA00004141"/>
    </source>
</evidence>
<comment type="caution">
    <text evidence="8">The sequence shown here is derived from an EMBL/GenBank/DDBJ whole genome shotgun (WGS) entry which is preliminary data.</text>
</comment>
<dbReference type="OrthoDB" id="410267at2759"/>
<sequence>MGSSSTPIFLFPWLTLVAIIWLQSINGTNSVFPTYSSQLKSQLKISQVKLNYLTVASDAGKLFGWCSGVSSRHLPQWLVLIIGAIIGLIGYGVQFLFLANKIASLPYWQAFLLNVLAGNSVCWINTACYTAAMRKFPVDHGTIVCLATSYAALSAKIYIAMSQVILAGNPSDKSIYLLLNSIVPIVTGAITLPFLKESTPAGPNTRTGLVTIFVIAGVTGSYAVVETAAPVFDNMPRRLPPLILLVMVVLLVIFVPFVNVIKWIKEGSRSFTMVGEEVEKSVIKVEDKEVEEGGEGCREEERWETWVRREYGVRELVASMEFWLYFMVYGCGGTLGLVYASNLGQISRSRGISDTVLVSISSSFSFFGKLSSAPLSALSSRHMVSRPASMLLLMIPMAATFFLLLNPTNPCLFIGTAIIGMCSGAMTSLAVSVTSELFGTEHFGVNHNILIANIPLGSFLFGYIAAFIYDKEGGEGHGPCIGTRCYHKTFIIWGMFCSLGTILSFVLYIRTRNYGPREGNRAADQFDGVEG</sequence>
<feature type="transmembrane region" description="Helical" evidence="5">
    <location>
        <begin position="412"/>
        <end position="430"/>
    </location>
</feature>
<gene>
    <name evidence="8" type="ORF">COCNU_04G004160</name>
</gene>